<dbReference type="Pfam" id="PF13673">
    <property type="entry name" value="Acetyltransf_10"/>
    <property type="match status" value="1"/>
</dbReference>
<dbReference type="InterPro" id="IPR016181">
    <property type="entry name" value="Acyl_CoA_acyltransferase"/>
</dbReference>
<dbReference type="InterPro" id="IPR039143">
    <property type="entry name" value="GNPNAT1-like"/>
</dbReference>
<dbReference type="PANTHER" id="PTHR13355">
    <property type="entry name" value="GLUCOSAMINE 6-PHOSPHATE N-ACETYLTRANSFERASE"/>
    <property type="match status" value="1"/>
</dbReference>
<dbReference type="Gene3D" id="3.40.630.30">
    <property type="match status" value="1"/>
</dbReference>
<gene>
    <name evidence="2" type="ORF">BG011_009542</name>
</gene>
<dbReference type="EMBL" id="JAAAJA010000860">
    <property type="protein sequence ID" value="KAG0249177.1"/>
    <property type="molecule type" value="Genomic_DNA"/>
</dbReference>
<keyword evidence="3" id="KW-1185">Reference proteome</keyword>
<dbReference type="GO" id="GO:0008080">
    <property type="term" value="F:N-acetyltransferase activity"/>
    <property type="evidence" value="ECO:0007669"/>
    <property type="project" value="TreeGrafter"/>
</dbReference>
<evidence type="ECO:0000259" key="1">
    <source>
        <dbReference type="PROSITE" id="PS51186"/>
    </source>
</evidence>
<dbReference type="OrthoDB" id="329272at2759"/>
<dbReference type="AlphaFoldDB" id="A0A9P6PM29"/>
<protein>
    <recommendedName>
        <fullName evidence="1">N-acetyltransferase domain-containing protein</fullName>
    </recommendedName>
</protein>
<dbReference type="SUPFAM" id="SSF55729">
    <property type="entry name" value="Acyl-CoA N-acyltransferases (Nat)"/>
    <property type="match status" value="1"/>
</dbReference>
<organism evidence="2 3">
    <name type="scientific">Mortierella polycephala</name>
    <dbReference type="NCBI Taxonomy" id="41804"/>
    <lineage>
        <taxon>Eukaryota</taxon>
        <taxon>Fungi</taxon>
        <taxon>Fungi incertae sedis</taxon>
        <taxon>Mucoromycota</taxon>
        <taxon>Mortierellomycotina</taxon>
        <taxon>Mortierellomycetes</taxon>
        <taxon>Mortierellales</taxon>
        <taxon>Mortierellaceae</taxon>
        <taxon>Mortierella</taxon>
    </lineage>
</organism>
<dbReference type="PROSITE" id="PS51186">
    <property type="entry name" value="GNAT"/>
    <property type="match status" value="1"/>
</dbReference>
<evidence type="ECO:0000313" key="2">
    <source>
        <dbReference type="EMBL" id="KAG0249177.1"/>
    </source>
</evidence>
<proteinExistence type="predicted"/>
<dbReference type="Proteomes" id="UP000726737">
    <property type="component" value="Unassembled WGS sequence"/>
</dbReference>
<name>A0A9P6PM29_9FUNG</name>
<comment type="caution">
    <text evidence="2">The sequence shown here is derived from an EMBL/GenBank/DDBJ whole genome shotgun (WGS) entry which is preliminary data.</text>
</comment>
<sequence>MAFTVRFVTTPGDLAQCHEVRYKVFTDEQGYDRELEVDEIDPECLHWLAVDQEGNGVGTARLFKYSSTVGKIGRVAVLQSTRGSGLGRLIIEAIERYTIENTQLDTLGLSSQVPKQGFYSKIGYVPQGDEYLDEGQPHIYMVKNLPSRSQ</sequence>
<reference evidence="2" key="1">
    <citation type="journal article" date="2020" name="Fungal Divers.">
        <title>Resolving the Mortierellaceae phylogeny through synthesis of multi-gene phylogenetics and phylogenomics.</title>
        <authorList>
            <person name="Vandepol N."/>
            <person name="Liber J."/>
            <person name="Desiro A."/>
            <person name="Na H."/>
            <person name="Kennedy M."/>
            <person name="Barry K."/>
            <person name="Grigoriev I.V."/>
            <person name="Miller A.N."/>
            <person name="O'Donnell K."/>
            <person name="Stajich J.E."/>
            <person name="Bonito G."/>
        </authorList>
    </citation>
    <scope>NUCLEOTIDE SEQUENCE</scope>
    <source>
        <strain evidence="2">KOD948</strain>
    </source>
</reference>
<dbReference type="CDD" id="cd04301">
    <property type="entry name" value="NAT_SF"/>
    <property type="match status" value="1"/>
</dbReference>
<feature type="domain" description="N-acetyltransferase" evidence="1">
    <location>
        <begin position="3"/>
        <end position="146"/>
    </location>
</feature>
<accession>A0A9P6PM29</accession>
<dbReference type="InterPro" id="IPR000182">
    <property type="entry name" value="GNAT_dom"/>
</dbReference>
<evidence type="ECO:0000313" key="3">
    <source>
        <dbReference type="Proteomes" id="UP000726737"/>
    </source>
</evidence>